<dbReference type="PANTHER" id="PTHR31444">
    <property type="entry name" value="OS11G0490100 PROTEIN"/>
    <property type="match status" value="1"/>
</dbReference>
<protein>
    <submittedName>
        <fullName evidence="6">Tetratricopeptide TPR_2 repeat</fullName>
    </submittedName>
</protein>
<dbReference type="OrthoDB" id="1896682at2759"/>
<organism evidence="6 7">
    <name type="scientific">Micractinium conductrix</name>
    <dbReference type="NCBI Taxonomy" id="554055"/>
    <lineage>
        <taxon>Eukaryota</taxon>
        <taxon>Viridiplantae</taxon>
        <taxon>Chlorophyta</taxon>
        <taxon>core chlorophytes</taxon>
        <taxon>Trebouxiophyceae</taxon>
        <taxon>Chlorellales</taxon>
        <taxon>Chlorellaceae</taxon>
        <taxon>Chlorella clade</taxon>
        <taxon>Micractinium</taxon>
    </lineage>
</organism>
<evidence type="ECO:0000256" key="4">
    <source>
        <dbReference type="ARBA" id="ARBA00022989"/>
    </source>
</evidence>
<keyword evidence="7" id="KW-1185">Reference proteome</keyword>
<dbReference type="GO" id="GO:0012505">
    <property type="term" value="C:endomembrane system"/>
    <property type="evidence" value="ECO:0007669"/>
    <property type="project" value="UniProtKB-SubCell"/>
</dbReference>
<sequence>MGLGSNASSPYHYINSGSFIGPCDKVRCLLDDNLPTFDGKRIISDQGFWQHLLANSVGSESIVLDTAVRMFHVIGGRHPRRPESEVVCDPAMGTWCNPHTFTCPYVLHCNGLPKDFMYDVIMPSFEQSAYPAPGAPEAVCPPANANGAASSDTVPPLAPAAAAAAAAAALASPPCIPYRKVVQRAVGRTKPPQLSREQLLWIAESVHGKAAAHSGGDPRLLVFGVRFDSGDWVAVNCRGRTVFLEHAAAWMAKANKKNELEAYLVSYRGNTKAVGDFFAQPWLMEVPAAIEDACWDVILVDGPTGHIPGQPGRMESTFYAVSTARRCIKAKQVDDFIVFLHDAERPVE</sequence>
<keyword evidence="4" id="KW-1133">Transmembrane helix</keyword>
<name>A0A2P6UZ49_9CHLO</name>
<dbReference type="Proteomes" id="UP000239649">
    <property type="component" value="Unassembled WGS sequence"/>
</dbReference>
<dbReference type="GO" id="GO:0016020">
    <property type="term" value="C:membrane"/>
    <property type="evidence" value="ECO:0007669"/>
    <property type="project" value="UniProtKB-SubCell"/>
</dbReference>
<keyword evidence="3" id="KW-0812">Transmembrane</keyword>
<evidence type="ECO:0000313" key="6">
    <source>
        <dbReference type="EMBL" id="PSC67106.1"/>
    </source>
</evidence>
<evidence type="ECO:0000256" key="3">
    <source>
        <dbReference type="ARBA" id="ARBA00022692"/>
    </source>
</evidence>
<evidence type="ECO:0000256" key="1">
    <source>
        <dbReference type="ARBA" id="ARBA00004167"/>
    </source>
</evidence>
<comment type="subcellular location">
    <subcellularLocation>
        <location evidence="2">Endomembrane system</location>
    </subcellularLocation>
    <subcellularLocation>
        <location evidence="1">Membrane</location>
        <topology evidence="1">Single-pass membrane protein</topology>
    </subcellularLocation>
</comment>
<evidence type="ECO:0000313" key="7">
    <source>
        <dbReference type="Proteomes" id="UP000239649"/>
    </source>
</evidence>
<dbReference type="Pfam" id="PF21729">
    <property type="entry name" value="IRX15_IRX15L_GXM"/>
    <property type="match status" value="2"/>
</dbReference>
<dbReference type="InterPro" id="IPR006514">
    <property type="entry name" value="IRX15/GXM/AGM"/>
</dbReference>
<dbReference type="AlphaFoldDB" id="A0A2P6UZ49"/>
<gene>
    <name evidence="6" type="ORF">C2E20_9208</name>
</gene>
<evidence type="ECO:0000256" key="5">
    <source>
        <dbReference type="ARBA" id="ARBA00023136"/>
    </source>
</evidence>
<dbReference type="GO" id="GO:0045492">
    <property type="term" value="P:xylan biosynthetic process"/>
    <property type="evidence" value="ECO:0007669"/>
    <property type="project" value="InterPro"/>
</dbReference>
<dbReference type="EMBL" id="LHPF02000110">
    <property type="protein sequence ID" value="PSC67106.1"/>
    <property type="molecule type" value="Genomic_DNA"/>
</dbReference>
<accession>A0A2P6UZ49</accession>
<dbReference type="STRING" id="554055.A0A2P6UZ49"/>
<keyword evidence="5" id="KW-0472">Membrane</keyword>
<comment type="caution">
    <text evidence="6">The sequence shown here is derived from an EMBL/GenBank/DDBJ whole genome shotgun (WGS) entry which is preliminary data.</text>
</comment>
<reference evidence="6 7" key="1">
    <citation type="journal article" date="2018" name="Plant J.">
        <title>Genome sequences of Chlorella sorokiniana UTEX 1602 and Micractinium conductrix SAG 241.80: implications to maltose excretion by a green alga.</title>
        <authorList>
            <person name="Arriola M.B."/>
            <person name="Velmurugan N."/>
            <person name="Zhang Y."/>
            <person name="Plunkett M.H."/>
            <person name="Hondzo H."/>
            <person name="Barney B.M."/>
        </authorList>
    </citation>
    <scope>NUCLEOTIDE SEQUENCE [LARGE SCALE GENOMIC DNA]</scope>
    <source>
        <strain evidence="6 7">SAG 241.80</strain>
    </source>
</reference>
<proteinExistence type="predicted"/>
<evidence type="ECO:0000256" key="2">
    <source>
        <dbReference type="ARBA" id="ARBA00004308"/>
    </source>
</evidence>